<name>A0A1G6BS32_9STRE</name>
<dbReference type="EMBL" id="FMXP01000014">
    <property type="protein sequence ID" value="SDB23405.1"/>
    <property type="molecule type" value="Genomic_DNA"/>
</dbReference>
<gene>
    <name evidence="2" type="ORF">SAMN02910293_01168</name>
</gene>
<dbReference type="InterPro" id="IPR036249">
    <property type="entry name" value="Thioredoxin-like_sf"/>
</dbReference>
<evidence type="ECO:0000313" key="2">
    <source>
        <dbReference type="EMBL" id="SDB23405.1"/>
    </source>
</evidence>
<dbReference type="SUPFAM" id="SSF52833">
    <property type="entry name" value="Thioredoxin-like"/>
    <property type="match status" value="1"/>
</dbReference>
<dbReference type="PROSITE" id="PS51352">
    <property type="entry name" value="THIOREDOXIN_2"/>
    <property type="match status" value="1"/>
</dbReference>
<evidence type="ECO:0000259" key="1">
    <source>
        <dbReference type="PROSITE" id="PS51352"/>
    </source>
</evidence>
<dbReference type="eggNOG" id="COG0526">
    <property type="taxonomic scope" value="Bacteria"/>
</dbReference>
<dbReference type="RefSeq" id="WP_074486005.1">
    <property type="nucleotide sequence ID" value="NZ_FMXP01000014.1"/>
</dbReference>
<keyword evidence="3" id="KW-1185">Reference proteome</keyword>
<dbReference type="Proteomes" id="UP000182508">
    <property type="component" value="Unassembled WGS sequence"/>
</dbReference>
<reference evidence="2 3" key="1">
    <citation type="submission" date="2016-10" db="EMBL/GenBank/DDBJ databases">
        <authorList>
            <person name="de Groot N.N."/>
        </authorList>
    </citation>
    <scope>NUCLEOTIDE SEQUENCE [LARGE SCALE GENOMIC DNA]</scope>
    <source>
        <strain evidence="2 3">A-4</strain>
    </source>
</reference>
<protein>
    <submittedName>
        <fullName evidence="2">Thioredoxin</fullName>
    </submittedName>
</protein>
<accession>A0A1G6BS32</accession>
<dbReference type="CDD" id="cd02947">
    <property type="entry name" value="TRX_family"/>
    <property type="match status" value="1"/>
</dbReference>
<sequence length="104" mass="12054">MIIPKSYVEIADLLEREDRLVLFFAADWCPDCHFIYPVMPEIEAENPDCTFIRIDRDEFMAMAEQLNIFGIPSFVVVENGKEIGRLVNRLRKTKEEVNSFLAGL</sequence>
<proteinExistence type="predicted"/>
<dbReference type="Pfam" id="PF00085">
    <property type="entry name" value="Thioredoxin"/>
    <property type="match status" value="1"/>
</dbReference>
<dbReference type="AlphaFoldDB" id="A0A1G6BS32"/>
<dbReference type="Gene3D" id="3.40.30.10">
    <property type="entry name" value="Glutaredoxin"/>
    <property type="match status" value="1"/>
</dbReference>
<dbReference type="PANTHER" id="PTHR10438">
    <property type="entry name" value="THIOREDOXIN"/>
    <property type="match status" value="1"/>
</dbReference>
<dbReference type="PANTHER" id="PTHR10438:SF468">
    <property type="entry name" value="THIOREDOXIN-1-RELATED"/>
    <property type="match status" value="1"/>
</dbReference>
<organism evidence="2 3">
    <name type="scientific">Streptococcus henryi</name>
    <dbReference type="NCBI Taxonomy" id="439219"/>
    <lineage>
        <taxon>Bacteria</taxon>
        <taxon>Bacillati</taxon>
        <taxon>Bacillota</taxon>
        <taxon>Bacilli</taxon>
        <taxon>Lactobacillales</taxon>
        <taxon>Streptococcaceae</taxon>
        <taxon>Streptococcus</taxon>
    </lineage>
</organism>
<dbReference type="STRING" id="439219.SAMN02910293_01168"/>
<dbReference type="InterPro" id="IPR050620">
    <property type="entry name" value="Thioredoxin_H-type-like"/>
</dbReference>
<dbReference type="InterPro" id="IPR013766">
    <property type="entry name" value="Thioredoxin_domain"/>
</dbReference>
<feature type="domain" description="Thioredoxin" evidence="1">
    <location>
        <begin position="1"/>
        <end position="104"/>
    </location>
</feature>
<evidence type="ECO:0000313" key="3">
    <source>
        <dbReference type="Proteomes" id="UP000182508"/>
    </source>
</evidence>